<dbReference type="SFLD" id="SFLDS00029">
    <property type="entry name" value="Radical_SAM"/>
    <property type="match status" value="1"/>
</dbReference>
<evidence type="ECO:0000256" key="5">
    <source>
        <dbReference type="ARBA" id="ARBA00022723"/>
    </source>
</evidence>
<dbReference type="PROSITE" id="PS51379">
    <property type="entry name" value="4FE4S_FER_2"/>
    <property type="match status" value="1"/>
</dbReference>
<dbReference type="InterPro" id="IPR058240">
    <property type="entry name" value="rSAM_sf"/>
</dbReference>
<dbReference type="InterPro" id="IPR001989">
    <property type="entry name" value="Radical_activat_CS"/>
</dbReference>
<dbReference type="NCBIfam" id="NF007483">
    <property type="entry name" value="PRK10076.1"/>
    <property type="match status" value="1"/>
</dbReference>
<dbReference type="PROSITE" id="PS51918">
    <property type="entry name" value="RADICAL_SAM"/>
    <property type="match status" value="1"/>
</dbReference>
<dbReference type="EMBL" id="JALIGE010000066">
    <property type="protein sequence ID" value="MCS2159911.1"/>
    <property type="molecule type" value="Genomic_DNA"/>
</dbReference>
<keyword evidence="5" id="KW-0479">Metal-binding</keyword>
<dbReference type="InterPro" id="IPR017896">
    <property type="entry name" value="4Fe4S_Fe-S-bd"/>
</dbReference>
<evidence type="ECO:0000256" key="2">
    <source>
        <dbReference type="ARBA" id="ARBA00009777"/>
    </source>
</evidence>
<keyword evidence="12" id="KW-1185">Reference proteome</keyword>
<evidence type="ECO:0000313" key="12">
    <source>
        <dbReference type="Proteomes" id="UP001205357"/>
    </source>
</evidence>
<dbReference type="InterPro" id="IPR012839">
    <property type="entry name" value="Organic_radical_activase"/>
</dbReference>
<proteinExistence type="inferred from homology"/>
<dbReference type="SUPFAM" id="SSF102114">
    <property type="entry name" value="Radical SAM enzymes"/>
    <property type="match status" value="1"/>
</dbReference>
<protein>
    <submittedName>
        <fullName evidence="11">[formate-C-acetyltransferase]-activating enzyme</fullName>
        <ecNumber evidence="11">1.97.1.4</ecNumber>
    </submittedName>
</protein>
<dbReference type="PANTHER" id="PTHR30352">
    <property type="entry name" value="PYRUVATE FORMATE-LYASE-ACTIVATING ENZYME"/>
    <property type="match status" value="1"/>
</dbReference>
<evidence type="ECO:0000256" key="4">
    <source>
        <dbReference type="ARBA" id="ARBA00022691"/>
    </source>
</evidence>
<reference evidence="11 12" key="1">
    <citation type="submission" date="2022-04" db="EMBL/GenBank/DDBJ databases">
        <title>Proposal of a three novel species of Scandinavium, Scandinavium hiltneri, Scandinavium manionii, Scandinavium tedordense.</title>
        <authorList>
            <person name="Maddock D.W."/>
            <person name="Brady C.L."/>
            <person name="Denman S."/>
            <person name="Arnold D."/>
        </authorList>
    </citation>
    <scope>NUCLEOTIDE SEQUENCE [LARGE SCALE GENOMIC DNA]</scope>
    <source>
        <strain evidence="11 12">H11S7</strain>
    </source>
</reference>
<evidence type="ECO:0000256" key="7">
    <source>
        <dbReference type="ARBA" id="ARBA00023004"/>
    </source>
</evidence>
<feature type="domain" description="Radical SAM core" evidence="10">
    <location>
        <begin position="32"/>
        <end position="286"/>
    </location>
</feature>
<dbReference type="PANTHER" id="PTHR30352:SF4">
    <property type="entry name" value="PYRUVATE FORMATE-LYASE 2-ACTIVATING ENZYME"/>
    <property type="match status" value="1"/>
</dbReference>
<keyword evidence="6 11" id="KW-0560">Oxidoreductase</keyword>
<dbReference type="SFLD" id="SFLDG01118">
    <property type="entry name" value="activating_enzymes__group_2"/>
    <property type="match status" value="1"/>
</dbReference>
<evidence type="ECO:0000259" key="10">
    <source>
        <dbReference type="PROSITE" id="PS51918"/>
    </source>
</evidence>
<gene>
    <name evidence="11" type="ORF">MUU47_01940</name>
</gene>
<keyword evidence="8" id="KW-0411">Iron-sulfur</keyword>
<keyword evidence="3" id="KW-0004">4Fe-4S</keyword>
<sequence length="291" mass="32338">MTLSAAPRINCEVQETEAERARIFNIQRYSLNDGRGIRTVVFFKGCPHRCPWCANPESLAPSIETVRRESKCLHCTPCLRDADECPSGAYERIGRDITLAVLEQEVMKDAIFYRTSGGGVTLSGGEVLMQADFATRFLARLRQYGVHTAIETAGDASLSRLLPLARQCDEILFDLKIIDAQQALAVVKMNQPRVMANFLALVAEGLQVIPRLPLIPGYTLSDHNIRAVLAFLQTTRVRTLHLLPFHQYGEPKYRLLGEAWVMNEIPPPSADEIATVRQMAEAQGFQVTVGG</sequence>
<evidence type="ECO:0000259" key="9">
    <source>
        <dbReference type="PROSITE" id="PS51379"/>
    </source>
</evidence>
<evidence type="ECO:0000256" key="6">
    <source>
        <dbReference type="ARBA" id="ARBA00023002"/>
    </source>
</evidence>
<comment type="cofactor">
    <cofactor evidence="1">
        <name>[4Fe-4S] cluster</name>
        <dbReference type="ChEBI" id="CHEBI:49883"/>
    </cofactor>
</comment>
<evidence type="ECO:0000313" key="11">
    <source>
        <dbReference type="EMBL" id="MCS2159911.1"/>
    </source>
</evidence>
<dbReference type="Proteomes" id="UP001205357">
    <property type="component" value="Unassembled WGS sequence"/>
</dbReference>
<dbReference type="GO" id="GO:0043365">
    <property type="term" value="F:[formate-C-acetyltransferase]-activating enzyme activity"/>
    <property type="evidence" value="ECO:0007669"/>
    <property type="project" value="UniProtKB-EC"/>
</dbReference>
<dbReference type="InterPro" id="IPR007197">
    <property type="entry name" value="rSAM"/>
</dbReference>
<dbReference type="SFLD" id="SFLDG01066">
    <property type="entry name" value="organic_radical-activating_enz"/>
    <property type="match status" value="1"/>
</dbReference>
<comment type="caution">
    <text evidence="11">The sequence shown here is derived from an EMBL/GenBank/DDBJ whole genome shotgun (WGS) entry which is preliminary data.</text>
</comment>
<dbReference type="EC" id="1.97.1.4" evidence="11"/>
<dbReference type="Pfam" id="PF04055">
    <property type="entry name" value="Radical_SAM"/>
    <property type="match status" value="1"/>
</dbReference>
<dbReference type="InterPro" id="IPR040074">
    <property type="entry name" value="BssD/PflA/YjjW"/>
</dbReference>
<accession>A0ABT2DWR4</accession>
<dbReference type="PROSITE" id="PS01087">
    <property type="entry name" value="RADICAL_ACTIVATING"/>
    <property type="match status" value="1"/>
</dbReference>
<evidence type="ECO:0000256" key="3">
    <source>
        <dbReference type="ARBA" id="ARBA00022485"/>
    </source>
</evidence>
<dbReference type="InterPro" id="IPR013785">
    <property type="entry name" value="Aldolase_TIM"/>
</dbReference>
<evidence type="ECO:0000256" key="8">
    <source>
        <dbReference type="ARBA" id="ARBA00023014"/>
    </source>
</evidence>
<comment type="similarity">
    <text evidence="2">Belongs to the organic radical-activating enzymes family.</text>
</comment>
<evidence type="ECO:0000256" key="1">
    <source>
        <dbReference type="ARBA" id="ARBA00001966"/>
    </source>
</evidence>
<dbReference type="Gene3D" id="3.20.20.70">
    <property type="entry name" value="Aldolase class I"/>
    <property type="match status" value="1"/>
</dbReference>
<dbReference type="RefSeq" id="WP_258986424.1">
    <property type="nucleotide sequence ID" value="NZ_JALIGE010000066.1"/>
</dbReference>
<dbReference type="PIRSF" id="PIRSF000371">
    <property type="entry name" value="PFL_act_enz"/>
    <property type="match status" value="1"/>
</dbReference>
<dbReference type="CDD" id="cd01335">
    <property type="entry name" value="Radical_SAM"/>
    <property type="match status" value="1"/>
</dbReference>
<feature type="domain" description="4Fe-4S ferredoxin-type" evidence="9">
    <location>
        <begin position="63"/>
        <end position="95"/>
    </location>
</feature>
<keyword evidence="7" id="KW-0408">Iron</keyword>
<keyword evidence="4" id="KW-0949">S-adenosyl-L-methionine</keyword>
<organism evidence="11 12">
    <name type="scientific">Scandinavium hiltneri</name>
    <dbReference type="NCBI Taxonomy" id="2926519"/>
    <lineage>
        <taxon>Bacteria</taxon>
        <taxon>Pseudomonadati</taxon>
        <taxon>Pseudomonadota</taxon>
        <taxon>Gammaproteobacteria</taxon>
        <taxon>Enterobacterales</taxon>
        <taxon>Enterobacteriaceae</taxon>
        <taxon>Scandinavium</taxon>
    </lineage>
</organism>
<name>A0ABT2DWR4_9ENTR</name>
<dbReference type="InterPro" id="IPR034457">
    <property type="entry name" value="Organic_radical-activating"/>
</dbReference>